<dbReference type="InterPro" id="IPR029058">
    <property type="entry name" value="AB_hydrolase_fold"/>
</dbReference>
<evidence type="ECO:0000313" key="6">
    <source>
        <dbReference type="EMBL" id="KAJ3587162.1"/>
    </source>
</evidence>
<evidence type="ECO:0000259" key="5">
    <source>
        <dbReference type="Pfam" id="PF00135"/>
    </source>
</evidence>
<feature type="domain" description="Carboxylesterase type B" evidence="5">
    <location>
        <begin position="258"/>
        <end position="492"/>
    </location>
</feature>
<feature type="domain" description="Carboxylesterase type B" evidence="5">
    <location>
        <begin position="18"/>
        <end position="252"/>
    </location>
</feature>
<accession>A0A9Q0DIC7</accession>
<dbReference type="PROSITE" id="PS00941">
    <property type="entry name" value="CARBOXYLESTERASE_B_2"/>
    <property type="match status" value="1"/>
</dbReference>
<evidence type="ECO:0000256" key="1">
    <source>
        <dbReference type="ARBA" id="ARBA00005964"/>
    </source>
</evidence>
<dbReference type="GO" id="GO:0016787">
    <property type="term" value="F:hydrolase activity"/>
    <property type="evidence" value="ECO:0007669"/>
    <property type="project" value="UniProtKB-KW"/>
</dbReference>
<sequence>MQMLANGTHFNRKERKGPLVHTKLGALRGQYVKVKGQEADVQAYLGVPFAKPPVGQLRLAPPLPAEGWEATRDATKQPSICIQSKALFVALSEMLGLDTEVPDISEDCLYLNVYTPANAAPGTNLPVMVWIHGGGFSGGNAAAYDGSGLAAYQNVVVVAIQYRLGLLGFLSSGDDTLPGNLGLLDQLEALRWVQQNIRDFGGDPHLVTIFGQSAGGISVSLLAISPLATGLFQHAIAESGTAGMEMLIIGQPEVMLQDPTLRFAVTVDGHFLTDQVKNVFQNREFPKIPFMTGVNDDEGGWLLPTFYFPQNWTEKLDREPTIAMLGIFWPEAKDKPVQEMLVEKYLGTSEDRKEIRRGVTNLIGDALFTIPTIVTANAHRDAGAPVYLYQYHHSPQFLRERRPSFVGADHGDEIFTVFGFCFTHLQIQSKCSEDDLKMSKLMMTYWGNFARTGSPNGPGLVAWPQYGPEENYLSIGMEQEVLQHLAKDRFTFMTQTLYEKIDAARKEKTEHPEL</sequence>
<keyword evidence="3 4" id="KW-0378">Hydrolase</keyword>
<evidence type="ECO:0000256" key="3">
    <source>
        <dbReference type="ARBA" id="ARBA00022801"/>
    </source>
</evidence>
<comment type="similarity">
    <text evidence="2">Belongs to the 'GDXG' lipolytic enzyme family.</text>
</comment>
<proteinExistence type="inferred from homology"/>
<dbReference type="InterPro" id="IPR050309">
    <property type="entry name" value="Type-B_Carboxylest/Lipase"/>
</dbReference>
<dbReference type="InterPro" id="IPR002168">
    <property type="entry name" value="Lipase_GDXG_HIS_AS"/>
</dbReference>
<dbReference type="Proteomes" id="UP001148018">
    <property type="component" value="Unassembled WGS sequence"/>
</dbReference>
<dbReference type="PROSITE" id="PS01173">
    <property type="entry name" value="LIPASE_GDXG_HIS"/>
    <property type="match status" value="1"/>
</dbReference>
<dbReference type="OrthoDB" id="3200163at2759"/>
<reference evidence="6" key="1">
    <citation type="submission" date="2022-07" db="EMBL/GenBank/DDBJ databases">
        <title>Chromosome-level genome of Muraenolepis orangiensis.</title>
        <authorList>
            <person name="Kim J."/>
        </authorList>
    </citation>
    <scope>NUCLEOTIDE SEQUENCE</scope>
    <source>
        <strain evidence="6">KU_S4_2022</strain>
        <tissue evidence="6">Muscle</tissue>
    </source>
</reference>
<name>A0A9Q0DIC7_9TELE</name>
<evidence type="ECO:0000256" key="2">
    <source>
        <dbReference type="ARBA" id="ARBA00010515"/>
    </source>
</evidence>
<comment type="similarity">
    <text evidence="1 4">Belongs to the type-B carboxylesterase/lipase family.</text>
</comment>
<dbReference type="Gene3D" id="3.40.50.1820">
    <property type="entry name" value="alpha/beta hydrolase"/>
    <property type="match status" value="2"/>
</dbReference>
<dbReference type="PANTHER" id="PTHR11559">
    <property type="entry name" value="CARBOXYLESTERASE"/>
    <property type="match status" value="1"/>
</dbReference>
<dbReference type="EC" id="3.1.1.-" evidence="4"/>
<dbReference type="EMBL" id="JANIIK010000117">
    <property type="protein sequence ID" value="KAJ3587162.1"/>
    <property type="molecule type" value="Genomic_DNA"/>
</dbReference>
<dbReference type="AlphaFoldDB" id="A0A9Q0DIC7"/>
<gene>
    <name evidence="6" type="ORF">NHX12_013552</name>
</gene>
<evidence type="ECO:0000313" key="7">
    <source>
        <dbReference type="Proteomes" id="UP001148018"/>
    </source>
</evidence>
<organism evidence="6 7">
    <name type="scientific">Muraenolepis orangiensis</name>
    <name type="common">Patagonian moray cod</name>
    <dbReference type="NCBI Taxonomy" id="630683"/>
    <lineage>
        <taxon>Eukaryota</taxon>
        <taxon>Metazoa</taxon>
        <taxon>Chordata</taxon>
        <taxon>Craniata</taxon>
        <taxon>Vertebrata</taxon>
        <taxon>Euteleostomi</taxon>
        <taxon>Actinopterygii</taxon>
        <taxon>Neopterygii</taxon>
        <taxon>Teleostei</taxon>
        <taxon>Neoteleostei</taxon>
        <taxon>Acanthomorphata</taxon>
        <taxon>Zeiogadaria</taxon>
        <taxon>Gadariae</taxon>
        <taxon>Gadiformes</taxon>
        <taxon>Muraenolepidoidei</taxon>
        <taxon>Muraenolepididae</taxon>
        <taxon>Muraenolepis</taxon>
    </lineage>
</organism>
<evidence type="ECO:0000256" key="4">
    <source>
        <dbReference type="RuleBase" id="RU361235"/>
    </source>
</evidence>
<protein>
    <recommendedName>
        <fullName evidence="4">Carboxylic ester hydrolase</fullName>
        <ecNumber evidence="4">3.1.1.-</ecNumber>
    </recommendedName>
</protein>
<keyword evidence="7" id="KW-1185">Reference proteome</keyword>
<comment type="caution">
    <text evidence="6">The sequence shown here is derived from an EMBL/GenBank/DDBJ whole genome shotgun (WGS) entry which is preliminary data.</text>
</comment>
<dbReference type="InterPro" id="IPR019826">
    <property type="entry name" value="Carboxylesterase_B_AS"/>
</dbReference>
<dbReference type="SUPFAM" id="SSF53474">
    <property type="entry name" value="alpha/beta-Hydrolases"/>
    <property type="match status" value="1"/>
</dbReference>
<dbReference type="PROSITE" id="PS00122">
    <property type="entry name" value="CARBOXYLESTERASE_B_1"/>
    <property type="match status" value="1"/>
</dbReference>
<dbReference type="InterPro" id="IPR002018">
    <property type="entry name" value="CarbesteraseB"/>
</dbReference>
<dbReference type="InterPro" id="IPR019819">
    <property type="entry name" value="Carboxylesterase_B_CS"/>
</dbReference>
<dbReference type="Pfam" id="PF00135">
    <property type="entry name" value="COesterase"/>
    <property type="match status" value="2"/>
</dbReference>